<gene>
    <name evidence="1" type="ORF">AB8B23_06480</name>
</gene>
<dbReference type="RefSeq" id="WP_369712061.1">
    <property type="nucleotide sequence ID" value="NZ_CP165646.1"/>
</dbReference>
<evidence type="ECO:0000313" key="1">
    <source>
        <dbReference type="EMBL" id="XDU63586.1"/>
    </source>
</evidence>
<protein>
    <submittedName>
        <fullName evidence="1">Uncharacterized protein</fullName>
    </submittedName>
</protein>
<sequence>MHKTDFDFTPYFETLKKLDGKGATNISMEEEDLYMVEIRVAYIKGKHIGNREKELKWYEQMKWYLDFHSFKNNYIQLKTDKGWREEKTEIKFLDVIMDKRVKEEIKTGKVEEIKIFSILDRGKPTGESDAVVFITFNKKEGLTTFHIWDYYTEETDMNEKINEMKLLIEPEIEEIFDWKCKNKFPYDYVKFGKKELISEAKIDRIYKKTTK</sequence>
<accession>A0AB39V827</accession>
<organism evidence="1">
    <name type="scientific">Leptotrichia mesophila</name>
    <dbReference type="NCBI Taxonomy" id="3239303"/>
    <lineage>
        <taxon>Bacteria</taxon>
        <taxon>Fusobacteriati</taxon>
        <taxon>Fusobacteriota</taxon>
        <taxon>Fusobacteriia</taxon>
        <taxon>Fusobacteriales</taxon>
        <taxon>Leptotrichiaceae</taxon>
        <taxon>Leptotrichia</taxon>
    </lineage>
</organism>
<dbReference type="KEGG" id="lmes:AB8B23_06480"/>
<dbReference type="AlphaFoldDB" id="A0AB39V827"/>
<dbReference type="EMBL" id="CP165646">
    <property type="protein sequence ID" value="XDU63586.1"/>
    <property type="molecule type" value="Genomic_DNA"/>
</dbReference>
<name>A0AB39V827_9FUSO</name>
<proteinExistence type="predicted"/>
<reference evidence="1" key="1">
    <citation type="submission" date="2024-07" db="EMBL/GenBank/DDBJ databases">
        <authorList>
            <person name="Li X.-J."/>
            <person name="Wang X."/>
        </authorList>
    </citation>
    <scope>NUCLEOTIDE SEQUENCE</scope>
    <source>
        <strain evidence="1">HSP-342</strain>
    </source>
</reference>